<feature type="transmembrane region" description="Helical" evidence="1">
    <location>
        <begin position="950"/>
        <end position="970"/>
    </location>
</feature>
<name>A0ABW5CKE1_9HYPH</name>
<dbReference type="PANTHER" id="PTHR32063">
    <property type="match status" value="1"/>
</dbReference>
<evidence type="ECO:0000256" key="1">
    <source>
        <dbReference type="SAM" id="Phobius"/>
    </source>
</evidence>
<dbReference type="Proteomes" id="UP001597371">
    <property type="component" value="Unassembled WGS sequence"/>
</dbReference>
<dbReference type="Gene3D" id="1.20.1640.10">
    <property type="entry name" value="Multidrug efflux transporter AcrB transmembrane domain"/>
    <property type="match status" value="2"/>
</dbReference>
<dbReference type="Pfam" id="PF00873">
    <property type="entry name" value="ACR_tran"/>
    <property type="match status" value="1"/>
</dbReference>
<protein>
    <submittedName>
        <fullName evidence="2">Efflux RND transporter permease subunit</fullName>
    </submittedName>
</protein>
<keyword evidence="1" id="KW-0472">Membrane</keyword>
<organism evidence="2 3">
    <name type="scientific">Aureimonas populi</name>
    <dbReference type="NCBI Taxonomy" id="1701758"/>
    <lineage>
        <taxon>Bacteria</taxon>
        <taxon>Pseudomonadati</taxon>
        <taxon>Pseudomonadota</taxon>
        <taxon>Alphaproteobacteria</taxon>
        <taxon>Hyphomicrobiales</taxon>
        <taxon>Aurantimonadaceae</taxon>
        <taxon>Aureimonas</taxon>
    </lineage>
</organism>
<feature type="transmembrane region" description="Helical" evidence="1">
    <location>
        <begin position="874"/>
        <end position="893"/>
    </location>
</feature>
<dbReference type="SUPFAM" id="SSF82693">
    <property type="entry name" value="Multidrug efflux transporter AcrB pore domain, PN1, PN2, PC1 and PC2 subdomains"/>
    <property type="match status" value="2"/>
</dbReference>
<reference evidence="3" key="1">
    <citation type="journal article" date="2019" name="Int. J. Syst. Evol. Microbiol.">
        <title>The Global Catalogue of Microorganisms (GCM) 10K type strain sequencing project: providing services to taxonomists for standard genome sequencing and annotation.</title>
        <authorList>
            <consortium name="The Broad Institute Genomics Platform"/>
            <consortium name="The Broad Institute Genome Sequencing Center for Infectious Disease"/>
            <person name="Wu L."/>
            <person name="Ma J."/>
        </authorList>
    </citation>
    <scope>NUCLEOTIDE SEQUENCE [LARGE SCALE GENOMIC DNA]</scope>
    <source>
        <strain evidence="3">ZS-35-S2</strain>
    </source>
</reference>
<feature type="transmembrane region" description="Helical" evidence="1">
    <location>
        <begin position="899"/>
        <end position="921"/>
    </location>
</feature>
<sequence>MHAIIAASFTRARTVALGLVLIMLAGAFAYVSIPKEANPEVEIPYFIVTVTYAGVSAEDSARLMVQPLERRLQSISGLREMTAQASDGFASIILEFEAGSDNRSALQDIKDEVDQAIPDLPPGADRPVVTEVDMSQFPILTVALSGAVPERELIGIGRELRDRLEGISGVLEVELTGERADLMEIIVNPLAMQSYNLSHQDISQAIQSNNQLIAAGAFDTGSGRIGVSVPGTISGIADVLSIPVQVNEGTVIRVQDVAEVRQTFEDATSFARLDGQATIGLDISRATGANIIQTIAAVQDAVDESRADWPEAIRVDYLQNQAEDIEELLGDLENNVIAAVLLVMLTTLLGLGIRPSLLVALSIPGSFLGGILVIYLIGFTLNIVVLFGLILVVGLLIDGTMVVVELADRYRSEGMERREAFLNAAQRMCWPVFSATATTVFVFVPLLFWPGIAGQFMIYLPATVIVTLIISLTMALVFVPVMGSVVGGGTPAAPVEGGRRPAFYDRLLDATIARPGLALGLSVLALLGSLFFALSYNRGVEFFPSTEPERAQIQVSADGNLSVAEADRLVRLVENEIIGTAGVERVYSRTIGSVEARLRSSLPPDVIGTLQVDFLDWRIRPQASLIVEELRAAAGTVPGVGVQIEQQQGGPGSGRPVEVEISAQDRSLLPAAAAQLQALMAGQGTFVDVTSDVPQPNPEGRILVDREQAARYGVDMASVGAAVQLLTDGVVLGNFLPSFADEEVDITLRYPVEDRNFSQLANLRISAQGQMVPISNFVRIEAGPATSVINRVDSRNVQTVTADVAEGTTVAAELAILQQAIAQADFGDGVDVTFGGELADQEEAGTFLLVAFVVAIFLMFIVFLTQFDSFFQSFLVLSAILFSIGGVLFALVLRQEPFAIVMSGIGIIAAAGIVINNNIVLIDAYNEHRANGLSPDEAARRSGTERFRPVLLTAVTTVAGLFPMVIGLTVDFMARDAFFGAPSGQYWVQLSTAIVGGLVFSTIVTMLLTPTLLAWDGRRRERGAARAAGRAVPAG</sequence>
<dbReference type="PRINTS" id="PR00702">
    <property type="entry name" value="ACRIFLAVINRP"/>
</dbReference>
<keyword evidence="1" id="KW-1133">Transmembrane helix</keyword>
<feature type="transmembrane region" description="Helical" evidence="1">
    <location>
        <begin position="358"/>
        <end position="377"/>
    </location>
</feature>
<feature type="transmembrane region" description="Helical" evidence="1">
    <location>
        <begin position="428"/>
        <end position="452"/>
    </location>
</feature>
<dbReference type="SUPFAM" id="SSF82714">
    <property type="entry name" value="Multidrug efflux transporter AcrB TolC docking domain, DN and DC subdomains"/>
    <property type="match status" value="2"/>
</dbReference>
<feature type="transmembrane region" description="Helical" evidence="1">
    <location>
        <begin position="847"/>
        <end position="867"/>
    </location>
</feature>
<dbReference type="Gene3D" id="3.30.70.1430">
    <property type="entry name" value="Multidrug efflux transporter AcrB pore domain"/>
    <property type="match status" value="2"/>
</dbReference>
<accession>A0ABW5CKE1</accession>
<dbReference type="InterPro" id="IPR027463">
    <property type="entry name" value="AcrB_DN_DC_subdom"/>
</dbReference>
<proteinExistence type="predicted"/>
<keyword evidence="1" id="KW-0812">Transmembrane</keyword>
<evidence type="ECO:0000313" key="3">
    <source>
        <dbReference type="Proteomes" id="UP001597371"/>
    </source>
</evidence>
<feature type="transmembrane region" description="Helical" evidence="1">
    <location>
        <begin position="336"/>
        <end position="353"/>
    </location>
</feature>
<feature type="transmembrane region" description="Helical" evidence="1">
    <location>
        <begin position="516"/>
        <end position="536"/>
    </location>
</feature>
<dbReference type="Gene3D" id="3.30.2090.10">
    <property type="entry name" value="Multidrug efflux transporter AcrB TolC docking domain, DN and DC subdomains"/>
    <property type="match status" value="2"/>
</dbReference>
<comment type="caution">
    <text evidence="2">The sequence shown here is derived from an EMBL/GenBank/DDBJ whole genome shotgun (WGS) entry which is preliminary data.</text>
</comment>
<keyword evidence="3" id="KW-1185">Reference proteome</keyword>
<dbReference type="RefSeq" id="WP_209737809.1">
    <property type="nucleotide sequence ID" value="NZ_CP072611.1"/>
</dbReference>
<gene>
    <name evidence="2" type="ORF">ACFSKQ_03655</name>
</gene>
<dbReference type="Gene3D" id="3.30.70.1320">
    <property type="entry name" value="Multidrug efflux transporter AcrB pore domain like"/>
    <property type="match status" value="1"/>
</dbReference>
<dbReference type="Gene3D" id="3.30.70.1440">
    <property type="entry name" value="Multidrug efflux transporter AcrB pore domain"/>
    <property type="match status" value="1"/>
</dbReference>
<evidence type="ECO:0000313" key="2">
    <source>
        <dbReference type="EMBL" id="MFD2236560.1"/>
    </source>
</evidence>
<dbReference type="PANTHER" id="PTHR32063:SF0">
    <property type="entry name" value="SWARMING MOTILITY PROTEIN SWRC"/>
    <property type="match status" value="1"/>
</dbReference>
<dbReference type="SUPFAM" id="SSF82866">
    <property type="entry name" value="Multidrug efflux transporter AcrB transmembrane domain"/>
    <property type="match status" value="2"/>
</dbReference>
<dbReference type="EMBL" id="JBHUIJ010000004">
    <property type="protein sequence ID" value="MFD2236560.1"/>
    <property type="molecule type" value="Genomic_DNA"/>
</dbReference>
<feature type="transmembrane region" description="Helical" evidence="1">
    <location>
        <begin position="458"/>
        <end position="479"/>
    </location>
</feature>
<feature type="transmembrane region" description="Helical" evidence="1">
    <location>
        <begin position="383"/>
        <end position="407"/>
    </location>
</feature>
<feature type="transmembrane region" description="Helical" evidence="1">
    <location>
        <begin position="990"/>
        <end position="1015"/>
    </location>
</feature>
<dbReference type="InterPro" id="IPR001036">
    <property type="entry name" value="Acrflvin-R"/>
</dbReference>